<organism evidence="5 6">
    <name type="scientific">Candidatus Mediterraneibacter gallistercoris</name>
    <dbReference type="NCBI Taxonomy" id="2838671"/>
    <lineage>
        <taxon>Bacteria</taxon>
        <taxon>Bacillati</taxon>
        <taxon>Bacillota</taxon>
        <taxon>Clostridia</taxon>
        <taxon>Lachnospirales</taxon>
        <taxon>Lachnospiraceae</taxon>
        <taxon>Mediterraneibacter</taxon>
    </lineage>
</organism>
<dbReference type="InterPro" id="IPR003593">
    <property type="entry name" value="AAA+_ATPase"/>
</dbReference>
<dbReference type="SUPFAM" id="SSF52540">
    <property type="entry name" value="P-loop containing nucleoside triphosphate hydrolases"/>
    <property type="match status" value="1"/>
</dbReference>
<dbReference type="SMART" id="SM00382">
    <property type="entry name" value="AAA"/>
    <property type="match status" value="1"/>
</dbReference>
<reference evidence="5" key="1">
    <citation type="journal article" date="2021" name="PeerJ">
        <title>Extensive microbial diversity within the chicken gut microbiome revealed by metagenomics and culture.</title>
        <authorList>
            <person name="Gilroy R."/>
            <person name="Ravi A."/>
            <person name="Getino M."/>
            <person name="Pursley I."/>
            <person name="Horton D.L."/>
            <person name="Alikhan N.F."/>
            <person name="Baker D."/>
            <person name="Gharbi K."/>
            <person name="Hall N."/>
            <person name="Watson M."/>
            <person name="Adriaenssens E.M."/>
            <person name="Foster-Nyarko E."/>
            <person name="Jarju S."/>
            <person name="Secka A."/>
            <person name="Antonio M."/>
            <person name="Oren A."/>
            <person name="Chaudhuri R.R."/>
            <person name="La Ragione R."/>
            <person name="Hildebrand F."/>
            <person name="Pallen M.J."/>
        </authorList>
    </citation>
    <scope>NUCLEOTIDE SEQUENCE</scope>
    <source>
        <strain evidence="5">CHK165-2605</strain>
    </source>
</reference>
<dbReference type="Proteomes" id="UP000823895">
    <property type="component" value="Unassembled WGS sequence"/>
</dbReference>
<dbReference type="Pfam" id="PF00005">
    <property type="entry name" value="ABC_tran"/>
    <property type="match status" value="1"/>
</dbReference>
<dbReference type="InterPro" id="IPR027417">
    <property type="entry name" value="P-loop_NTPase"/>
</dbReference>
<accession>A0A9D2P814</accession>
<proteinExistence type="predicted"/>
<evidence type="ECO:0000256" key="2">
    <source>
        <dbReference type="ARBA" id="ARBA00022741"/>
    </source>
</evidence>
<name>A0A9D2P814_9FIRM</name>
<evidence type="ECO:0000256" key="3">
    <source>
        <dbReference type="ARBA" id="ARBA00022840"/>
    </source>
</evidence>
<dbReference type="GO" id="GO:0005524">
    <property type="term" value="F:ATP binding"/>
    <property type="evidence" value="ECO:0007669"/>
    <property type="project" value="UniProtKB-KW"/>
</dbReference>
<keyword evidence="3 5" id="KW-0067">ATP-binding</keyword>
<gene>
    <name evidence="5" type="ORF">H9756_10285</name>
</gene>
<dbReference type="GO" id="GO:0016887">
    <property type="term" value="F:ATP hydrolysis activity"/>
    <property type="evidence" value="ECO:0007669"/>
    <property type="project" value="InterPro"/>
</dbReference>
<keyword evidence="2" id="KW-0547">Nucleotide-binding</keyword>
<evidence type="ECO:0000313" key="5">
    <source>
        <dbReference type="EMBL" id="HJC44043.1"/>
    </source>
</evidence>
<feature type="domain" description="ABC transporter" evidence="4">
    <location>
        <begin position="2"/>
        <end position="224"/>
    </location>
</feature>
<dbReference type="InterPro" id="IPR003439">
    <property type="entry name" value="ABC_transporter-like_ATP-bd"/>
</dbReference>
<dbReference type="CDD" id="cd03230">
    <property type="entry name" value="ABC_DR_subfamily_A"/>
    <property type="match status" value="1"/>
</dbReference>
<evidence type="ECO:0000313" key="6">
    <source>
        <dbReference type="Proteomes" id="UP000823895"/>
    </source>
</evidence>
<protein>
    <submittedName>
        <fullName evidence="5">ABC transporter ATP-binding protein</fullName>
    </submittedName>
</protein>
<sequence length="311" mass="35072">MISVKELTKIFGTNRAVDRISLDIPEGMIFGLLGTNGAGKSTLLRLLSGILEPDSGEILVDDKPLSAAAEKIFYLPDTPYYFPNASMEQMTKFYQSQYPKMDTEGVSYMAESLNLDMRQPLRTFSKGMKRQAFLILALSAGTKYLLCDEVFDGLDPIAADVMKNLFRQEMKERRFTVVVASHKLYELEDICGNIAILHKGGLVTAGDMRIQAGDMWKYQCAFWPDDADDNRTDAGQKMKDITDRLARELDIVRISSEGTFLTLTARGEKEKILAKLNEEHPCVLNEIPMSLEEIFIAEMEVKGYDIRKVLH</sequence>
<dbReference type="PROSITE" id="PS50893">
    <property type="entry name" value="ABC_TRANSPORTER_2"/>
    <property type="match status" value="1"/>
</dbReference>
<dbReference type="EMBL" id="DWWI01000210">
    <property type="protein sequence ID" value="HJC44043.1"/>
    <property type="molecule type" value="Genomic_DNA"/>
</dbReference>
<dbReference type="InterPro" id="IPR051782">
    <property type="entry name" value="ABC_Transporter_VariousFunc"/>
</dbReference>
<reference evidence="5" key="2">
    <citation type="submission" date="2021-04" db="EMBL/GenBank/DDBJ databases">
        <authorList>
            <person name="Gilroy R."/>
        </authorList>
    </citation>
    <scope>NUCLEOTIDE SEQUENCE</scope>
    <source>
        <strain evidence="5">CHK165-2605</strain>
    </source>
</reference>
<dbReference type="AlphaFoldDB" id="A0A9D2P814"/>
<dbReference type="Gene3D" id="3.40.50.300">
    <property type="entry name" value="P-loop containing nucleotide triphosphate hydrolases"/>
    <property type="match status" value="1"/>
</dbReference>
<evidence type="ECO:0000259" key="4">
    <source>
        <dbReference type="PROSITE" id="PS50893"/>
    </source>
</evidence>
<keyword evidence="1" id="KW-0813">Transport</keyword>
<evidence type="ECO:0000256" key="1">
    <source>
        <dbReference type="ARBA" id="ARBA00022448"/>
    </source>
</evidence>
<dbReference type="PANTHER" id="PTHR42939">
    <property type="entry name" value="ABC TRANSPORTER ATP-BINDING PROTEIN ALBC-RELATED"/>
    <property type="match status" value="1"/>
</dbReference>
<dbReference type="PANTHER" id="PTHR42939:SF1">
    <property type="entry name" value="ABC TRANSPORTER ATP-BINDING PROTEIN ALBC-RELATED"/>
    <property type="match status" value="1"/>
</dbReference>
<comment type="caution">
    <text evidence="5">The sequence shown here is derived from an EMBL/GenBank/DDBJ whole genome shotgun (WGS) entry which is preliminary data.</text>
</comment>